<dbReference type="UniPathway" id="UPA00251">
    <property type="reaction ID" value="UER00318"/>
</dbReference>
<dbReference type="EMBL" id="VCQV01000025">
    <property type="protein sequence ID" value="TWP34705.1"/>
    <property type="molecule type" value="Genomic_DNA"/>
</dbReference>
<evidence type="ECO:0000256" key="5">
    <source>
        <dbReference type="ARBA" id="ARBA00020771"/>
    </source>
</evidence>
<evidence type="ECO:0000256" key="9">
    <source>
        <dbReference type="ARBA" id="ARBA00025628"/>
    </source>
</evidence>
<evidence type="ECO:0000256" key="2">
    <source>
        <dbReference type="ARBA" id="ARBA00008055"/>
    </source>
</evidence>
<dbReference type="FunFam" id="3.20.20.70:FF:000019">
    <property type="entry name" value="Delta-aminolevulinic acid dehydratase"/>
    <property type="match status" value="1"/>
</dbReference>
<comment type="subunit">
    <text evidence="3 14">Homooctamer.</text>
</comment>
<evidence type="ECO:0000256" key="10">
    <source>
        <dbReference type="ARBA" id="ARBA00047651"/>
    </source>
</evidence>
<feature type="binding site" evidence="13">
    <location>
        <position position="235"/>
    </location>
    <ligand>
        <name>Mg(2+)</name>
        <dbReference type="ChEBI" id="CHEBI:18420"/>
    </ligand>
</feature>
<keyword evidence="13" id="KW-0460">Magnesium</keyword>
<gene>
    <name evidence="16" type="primary">hemB</name>
    <name evidence="16" type="ORF">FGL98_16460</name>
</gene>
<dbReference type="RefSeq" id="WP_146318440.1">
    <property type="nucleotide sequence ID" value="NZ_VCQV01000025.1"/>
</dbReference>
<evidence type="ECO:0000256" key="14">
    <source>
        <dbReference type="RuleBase" id="RU000515"/>
    </source>
</evidence>
<comment type="function">
    <text evidence="9">Catalyzes an early step in the biosynthesis of tetrapyrroles. Binds two molecules of 5-aminolevulinate per subunit, each at a distinct site, and catalyzes their condensation to form porphobilinogen.</text>
</comment>
<evidence type="ECO:0000256" key="11">
    <source>
        <dbReference type="PIRSR" id="PIRSR001415-1"/>
    </source>
</evidence>
<dbReference type="OrthoDB" id="9805001at2"/>
<evidence type="ECO:0000256" key="13">
    <source>
        <dbReference type="PIRSR" id="PIRSR001415-5"/>
    </source>
</evidence>
<organism evidence="16 17">
    <name type="scientific">Leekyejoonella antrihumi</name>
    <dbReference type="NCBI Taxonomy" id="1660198"/>
    <lineage>
        <taxon>Bacteria</taxon>
        <taxon>Bacillati</taxon>
        <taxon>Actinomycetota</taxon>
        <taxon>Actinomycetes</taxon>
        <taxon>Micrococcales</taxon>
        <taxon>Dermacoccaceae</taxon>
        <taxon>Leekyejoonella</taxon>
    </lineage>
</organism>
<evidence type="ECO:0000256" key="7">
    <source>
        <dbReference type="ARBA" id="ARBA00023239"/>
    </source>
</evidence>
<keyword evidence="8 14" id="KW-0627">Porphyrin biosynthesis</keyword>
<keyword evidence="17" id="KW-1185">Reference proteome</keyword>
<evidence type="ECO:0000313" key="16">
    <source>
        <dbReference type="EMBL" id="TWP34705.1"/>
    </source>
</evidence>
<feature type="binding site" evidence="12">
    <location>
        <position position="276"/>
    </location>
    <ligand>
        <name>5-aminolevulinate</name>
        <dbReference type="ChEBI" id="CHEBI:356416"/>
        <label>2</label>
    </ligand>
</feature>
<dbReference type="PRINTS" id="PR00144">
    <property type="entry name" value="DALDHYDRTASE"/>
</dbReference>
<dbReference type="Proteomes" id="UP000320244">
    <property type="component" value="Unassembled WGS sequence"/>
</dbReference>
<evidence type="ECO:0000313" key="17">
    <source>
        <dbReference type="Proteomes" id="UP000320244"/>
    </source>
</evidence>
<dbReference type="PIRSF" id="PIRSF001415">
    <property type="entry name" value="Porphbilin_synth"/>
    <property type="match status" value="1"/>
</dbReference>
<feature type="binding site" evidence="12">
    <location>
        <position position="219"/>
    </location>
    <ligand>
        <name>5-aminolevulinate</name>
        <dbReference type="ChEBI" id="CHEBI:356416"/>
        <label>1</label>
    </ligand>
</feature>
<dbReference type="SUPFAM" id="SSF51569">
    <property type="entry name" value="Aldolase"/>
    <property type="match status" value="1"/>
</dbReference>
<dbReference type="GO" id="GO:0008270">
    <property type="term" value="F:zinc ion binding"/>
    <property type="evidence" value="ECO:0007669"/>
    <property type="project" value="TreeGrafter"/>
</dbReference>
<dbReference type="Pfam" id="PF00490">
    <property type="entry name" value="ALAD"/>
    <property type="match status" value="1"/>
</dbReference>
<keyword evidence="6" id="KW-0350">Heme biosynthesis</keyword>
<evidence type="ECO:0000256" key="15">
    <source>
        <dbReference type="RuleBase" id="RU004161"/>
    </source>
</evidence>
<dbReference type="InterPro" id="IPR030656">
    <property type="entry name" value="ALAD_AS"/>
</dbReference>
<evidence type="ECO:0000256" key="12">
    <source>
        <dbReference type="PIRSR" id="PIRSR001415-2"/>
    </source>
</evidence>
<dbReference type="GO" id="GO:0006782">
    <property type="term" value="P:protoporphyrinogen IX biosynthetic process"/>
    <property type="evidence" value="ECO:0007669"/>
    <property type="project" value="UniProtKB-UniPathway"/>
</dbReference>
<name>A0A563DWX3_9MICO</name>
<feature type="binding site" evidence="12">
    <location>
        <position position="208"/>
    </location>
    <ligand>
        <name>5-aminolevulinate</name>
        <dbReference type="ChEBI" id="CHEBI:356416"/>
        <label>1</label>
    </ligand>
</feature>
<feature type="active site" description="Schiff-base intermediate with substrate" evidence="11">
    <location>
        <position position="250"/>
    </location>
</feature>
<accession>A0A563DWX3</accession>
<keyword evidence="13" id="KW-0479">Metal-binding</keyword>
<reference evidence="16 17" key="1">
    <citation type="submission" date="2019-05" db="EMBL/GenBank/DDBJ databases">
        <authorList>
            <person name="Lee S.D."/>
        </authorList>
    </citation>
    <scope>NUCLEOTIDE SEQUENCE [LARGE SCALE GENOMIC DNA]</scope>
    <source>
        <strain evidence="16 17">C5-26</strain>
    </source>
</reference>
<dbReference type="InterPro" id="IPR001731">
    <property type="entry name" value="ALAD"/>
</dbReference>
<dbReference type="PROSITE" id="PS00169">
    <property type="entry name" value="D_ALA_DEHYDRATASE"/>
    <property type="match status" value="1"/>
</dbReference>
<dbReference type="NCBIfam" id="NF006762">
    <property type="entry name" value="PRK09283.1"/>
    <property type="match status" value="1"/>
</dbReference>
<dbReference type="GO" id="GO:0004655">
    <property type="term" value="F:porphobilinogen synthase activity"/>
    <property type="evidence" value="ECO:0007669"/>
    <property type="project" value="UniProtKB-EC"/>
</dbReference>
<evidence type="ECO:0000256" key="1">
    <source>
        <dbReference type="ARBA" id="ARBA00004694"/>
    </source>
</evidence>
<dbReference type="AlphaFoldDB" id="A0A563DWX3"/>
<dbReference type="CDD" id="cd00384">
    <property type="entry name" value="ALAD_PBGS"/>
    <property type="match status" value="1"/>
</dbReference>
<feature type="binding site" evidence="12">
    <location>
        <position position="315"/>
    </location>
    <ligand>
        <name>5-aminolevulinate</name>
        <dbReference type="ChEBI" id="CHEBI:356416"/>
        <label>2</label>
    </ligand>
</feature>
<dbReference type="SMART" id="SM01004">
    <property type="entry name" value="ALAD"/>
    <property type="match status" value="1"/>
</dbReference>
<proteinExistence type="inferred from homology"/>
<sequence>MSGPIPERPRRLRQTAAVRRLVSENRLHPAELILPMFVKEGIDEPVLLDSMPGVQQHTLDSLVQAAREAVDAGVGGLMLFGVPQQHDEIGSGATDPKGILNRGLRRLRDVLGDTTVLMADLCLDEFTSHGHCGVLDQQGRVDNDATLQRYAEMAVVQAESGAHVVGLSGMMDGQVAACRAALDEADHQDTVILAYAVKYASAAYGPFREAVESTLEGDRSTYQQDPANATEALRELRLDLAEGADIVMVKPALPYLDVLRSVAEVSDVPVAAYQVSGEMAMIEAAGANGWIDRDRMVLESLVSIRRAGAQMILTYYATEVARRLRER</sequence>
<dbReference type="InterPro" id="IPR013785">
    <property type="entry name" value="Aldolase_TIM"/>
</dbReference>
<dbReference type="PANTHER" id="PTHR11458">
    <property type="entry name" value="DELTA-AMINOLEVULINIC ACID DEHYDRATASE"/>
    <property type="match status" value="1"/>
</dbReference>
<dbReference type="GO" id="GO:0005829">
    <property type="term" value="C:cytosol"/>
    <property type="evidence" value="ECO:0007669"/>
    <property type="project" value="TreeGrafter"/>
</dbReference>
<comment type="caution">
    <text evidence="16">The sequence shown here is derived from an EMBL/GenBank/DDBJ whole genome shotgun (WGS) entry which is preliminary data.</text>
</comment>
<keyword evidence="7 14" id="KW-0456">Lyase</keyword>
<feature type="active site" description="Schiff-base intermediate with substrate" evidence="11">
    <location>
        <position position="198"/>
    </location>
</feature>
<dbReference type="PANTHER" id="PTHR11458:SF0">
    <property type="entry name" value="DELTA-AMINOLEVULINIC ACID DEHYDRATASE"/>
    <property type="match status" value="1"/>
</dbReference>
<evidence type="ECO:0000256" key="8">
    <source>
        <dbReference type="ARBA" id="ARBA00023244"/>
    </source>
</evidence>
<reference evidence="16 17" key="2">
    <citation type="submission" date="2019-08" db="EMBL/GenBank/DDBJ databases">
        <title>Jejuicoccus antrihumi gen. nov., sp. nov., a new member of the family Dermacoccaceae isolated from a cave.</title>
        <authorList>
            <person name="Schumann P."/>
            <person name="Kim I.S."/>
        </authorList>
    </citation>
    <scope>NUCLEOTIDE SEQUENCE [LARGE SCALE GENOMIC DNA]</scope>
    <source>
        <strain evidence="16 17">C5-26</strain>
    </source>
</reference>
<comment type="catalytic activity">
    <reaction evidence="10 14">
        <text>2 5-aminolevulinate = porphobilinogen + 2 H2O + H(+)</text>
        <dbReference type="Rhea" id="RHEA:24064"/>
        <dbReference type="ChEBI" id="CHEBI:15377"/>
        <dbReference type="ChEBI" id="CHEBI:15378"/>
        <dbReference type="ChEBI" id="CHEBI:58126"/>
        <dbReference type="ChEBI" id="CHEBI:356416"/>
        <dbReference type="EC" id="4.2.1.24"/>
    </reaction>
</comment>
<evidence type="ECO:0000256" key="6">
    <source>
        <dbReference type="ARBA" id="ARBA00023133"/>
    </source>
</evidence>
<evidence type="ECO:0000256" key="3">
    <source>
        <dbReference type="ARBA" id="ARBA00011823"/>
    </source>
</evidence>
<dbReference type="Gene3D" id="3.20.20.70">
    <property type="entry name" value="Aldolase class I"/>
    <property type="match status" value="1"/>
</dbReference>
<comment type="similarity">
    <text evidence="2 15">Belongs to the ALAD family.</text>
</comment>
<protein>
    <recommendedName>
        <fullName evidence="5 14">Delta-aminolevulinic acid dehydratase</fullName>
        <ecNumber evidence="4 14">4.2.1.24</ecNumber>
    </recommendedName>
</protein>
<evidence type="ECO:0000256" key="4">
    <source>
        <dbReference type="ARBA" id="ARBA00012053"/>
    </source>
</evidence>
<dbReference type="EC" id="4.2.1.24" evidence="4 14"/>
<comment type="pathway">
    <text evidence="1">Porphyrin-containing compound metabolism; protoporphyrin-IX biosynthesis; coproporphyrinogen-III from 5-aminolevulinate: step 1/4.</text>
</comment>